<name>A0A9P6F6A6_9FUNG</name>
<dbReference type="GO" id="GO:0005524">
    <property type="term" value="F:ATP binding"/>
    <property type="evidence" value="ECO:0007669"/>
    <property type="project" value="InterPro"/>
</dbReference>
<accession>A0A9P6F6A6</accession>
<keyword evidence="6" id="KW-0460">Magnesium</keyword>
<dbReference type="Proteomes" id="UP000723463">
    <property type="component" value="Unassembled WGS sequence"/>
</dbReference>
<feature type="domain" description="Topoisomerase 6 subunit A/Spo11 TOPRIM" evidence="11">
    <location>
        <begin position="130"/>
        <end position="178"/>
    </location>
</feature>
<evidence type="ECO:0000256" key="2">
    <source>
        <dbReference type="ARBA" id="ARBA00001946"/>
    </source>
</evidence>
<dbReference type="InterPro" id="IPR034136">
    <property type="entry name" value="TOPRIM_Topo6A/Spo11"/>
</dbReference>
<evidence type="ECO:0000256" key="9">
    <source>
        <dbReference type="ARBA" id="ARBA00023235"/>
    </source>
</evidence>
<dbReference type="InterPro" id="IPR036388">
    <property type="entry name" value="WH-like_DNA-bd_sf"/>
</dbReference>
<reference evidence="12" key="1">
    <citation type="journal article" date="2020" name="Fungal Divers.">
        <title>Resolving the Mortierellaceae phylogeny through synthesis of multi-gene phylogenetics and phylogenomics.</title>
        <authorList>
            <person name="Vandepol N."/>
            <person name="Liber J."/>
            <person name="Desiro A."/>
            <person name="Na H."/>
            <person name="Kennedy M."/>
            <person name="Barry K."/>
            <person name="Grigoriev I.V."/>
            <person name="Miller A.N."/>
            <person name="O'Donnell K."/>
            <person name="Stajich J.E."/>
            <person name="Bonito G."/>
        </authorList>
    </citation>
    <scope>NUCLEOTIDE SEQUENCE</scope>
    <source>
        <strain evidence="12">NRRL 2591</strain>
    </source>
</reference>
<evidence type="ECO:0000256" key="1">
    <source>
        <dbReference type="ARBA" id="ARBA00000185"/>
    </source>
</evidence>
<dbReference type="GO" id="GO:0007131">
    <property type="term" value="P:reciprocal meiotic recombination"/>
    <property type="evidence" value="ECO:0007669"/>
    <property type="project" value="TreeGrafter"/>
</dbReference>
<evidence type="ECO:0000256" key="4">
    <source>
        <dbReference type="ARBA" id="ARBA00012895"/>
    </source>
</evidence>
<evidence type="ECO:0000313" key="13">
    <source>
        <dbReference type="Proteomes" id="UP000723463"/>
    </source>
</evidence>
<keyword evidence="9" id="KW-0413">Isomerase</keyword>
<dbReference type="PRINTS" id="PR01550">
    <property type="entry name" value="TOP6AFAMILY"/>
</dbReference>
<dbReference type="GO" id="GO:0003677">
    <property type="term" value="F:DNA binding"/>
    <property type="evidence" value="ECO:0007669"/>
    <property type="project" value="UniProtKB-KW"/>
</dbReference>
<keyword evidence="7" id="KW-0799">Topoisomerase</keyword>
<proteinExistence type="inferred from homology"/>
<evidence type="ECO:0000256" key="7">
    <source>
        <dbReference type="ARBA" id="ARBA00023029"/>
    </source>
</evidence>
<comment type="similarity">
    <text evidence="3">Belongs to the TOP6A family.</text>
</comment>
<comment type="catalytic activity">
    <reaction evidence="1">
        <text>ATP-dependent breakage, passage and rejoining of double-stranded DNA.</text>
        <dbReference type="EC" id="5.6.2.2"/>
    </reaction>
</comment>
<dbReference type="Pfam" id="PF04406">
    <property type="entry name" value="TP6A_N"/>
    <property type="match status" value="1"/>
</dbReference>
<dbReference type="GO" id="GO:0000228">
    <property type="term" value="C:nuclear chromosome"/>
    <property type="evidence" value="ECO:0007669"/>
    <property type="project" value="TreeGrafter"/>
</dbReference>
<dbReference type="InterPro" id="IPR002815">
    <property type="entry name" value="Spo11/TopoVI_A"/>
</dbReference>
<feature type="domain" description="Topoisomerase 6 subunit A/Spo11 TOPRIM" evidence="11">
    <location>
        <begin position="226"/>
        <end position="278"/>
    </location>
</feature>
<organism evidence="12 13">
    <name type="scientific">Mortierella hygrophila</name>
    <dbReference type="NCBI Taxonomy" id="979708"/>
    <lineage>
        <taxon>Eukaryota</taxon>
        <taxon>Fungi</taxon>
        <taxon>Fungi incertae sedis</taxon>
        <taxon>Mucoromycota</taxon>
        <taxon>Mortierellomycotina</taxon>
        <taxon>Mortierellomycetes</taxon>
        <taxon>Mortierellales</taxon>
        <taxon>Mortierellaceae</taxon>
        <taxon>Mortierella</taxon>
    </lineage>
</organism>
<dbReference type="GO" id="GO:0003918">
    <property type="term" value="F:DNA topoisomerase type II (double strand cut, ATP-hydrolyzing) activity"/>
    <property type="evidence" value="ECO:0007669"/>
    <property type="project" value="UniProtKB-EC"/>
</dbReference>
<evidence type="ECO:0000256" key="3">
    <source>
        <dbReference type="ARBA" id="ARBA00006559"/>
    </source>
</evidence>
<keyword evidence="8" id="KW-0238">DNA-binding</keyword>
<comment type="caution">
    <text evidence="12">The sequence shown here is derived from an EMBL/GenBank/DDBJ whole genome shotgun (WGS) entry which is preliminary data.</text>
</comment>
<evidence type="ECO:0000259" key="11">
    <source>
        <dbReference type="Pfam" id="PF21180"/>
    </source>
</evidence>
<evidence type="ECO:0000256" key="5">
    <source>
        <dbReference type="ARBA" id="ARBA00022723"/>
    </source>
</evidence>
<dbReference type="GO" id="GO:0000706">
    <property type="term" value="P:meiotic DNA double-strand break processing"/>
    <property type="evidence" value="ECO:0007669"/>
    <property type="project" value="TreeGrafter"/>
</dbReference>
<dbReference type="EMBL" id="JAAAXW010000132">
    <property type="protein sequence ID" value="KAF9542706.1"/>
    <property type="molecule type" value="Genomic_DNA"/>
</dbReference>
<dbReference type="InterPro" id="IPR036078">
    <property type="entry name" value="Spo11/TopoVI_A_sf"/>
</dbReference>
<comment type="cofactor">
    <cofactor evidence="2">
        <name>Mg(2+)</name>
        <dbReference type="ChEBI" id="CHEBI:18420"/>
    </cofactor>
</comment>
<keyword evidence="13" id="KW-1185">Reference proteome</keyword>
<dbReference type="Pfam" id="PF21180">
    <property type="entry name" value="TOP6A-Spo11_Toprim"/>
    <property type="match status" value="2"/>
</dbReference>
<dbReference type="GO" id="GO:0046872">
    <property type="term" value="F:metal ion binding"/>
    <property type="evidence" value="ECO:0007669"/>
    <property type="project" value="UniProtKB-KW"/>
</dbReference>
<evidence type="ECO:0000313" key="12">
    <source>
        <dbReference type="EMBL" id="KAF9542706.1"/>
    </source>
</evidence>
<evidence type="ECO:0000256" key="8">
    <source>
        <dbReference type="ARBA" id="ARBA00023125"/>
    </source>
</evidence>
<feature type="domain" description="Spo11/DNA topoisomerase VI subunit A N-terminal" evidence="10">
    <location>
        <begin position="22"/>
        <end position="80"/>
    </location>
</feature>
<sequence length="282" mass="31415">MATTIIAIIVPIHTTILYGSSRASRILRATELIYENVSKDTISSERDMYYRDLMACGSQTAVDGIVVDLACTFETLSNNLMTKEQGESKEEEEDDPLDSRFSQTSYNTLVPIPIRFSDIVEIEIHPRTRFVLVIEKEATLSNLISLGFCETHGPCILLMSKGFPDQVARQLLKALSEMVLDEVYLRRFPSPPPGLRDGCNDGGSAKIKSSAEVLSSYQSAFQSPPLEIPLVALMDCDPHGIEIYLTCRCRSIDSAYENANLAVSVLKYLGRFPSDWDHFLDS</sequence>
<protein>
    <recommendedName>
        <fullName evidence="4">DNA topoisomerase (ATP-hydrolyzing)</fullName>
        <ecNumber evidence="4">5.6.2.2</ecNumber>
    </recommendedName>
</protein>
<dbReference type="EC" id="5.6.2.2" evidence="4"/>
<gene>
    <name evidence="12" type="primary">SPO11_1</name>
    <name evidence="12" type="ORF">EC957_001761</name>
</gene>
<dbReference type="PANTHER" id="PTHR10848:SF0">
    <property type="entry name" value="MEIOTIC RECOMBINATION PROTEIN SPO11"/>
    <property type="match status" value="1"/>
</dbReference>
<dbReference type="AlphaFoldDB" id="A0A9P6F6A6"/>
<dbReference type="PANTHER" id="PTHR10848">
    <property type="entry name" value="MEIOTIC RECOMBINATION PROTEIN SPO11"/>
    <property type="match status" value="1"/>
</dbReference>
<dbReference type="InterPro" id="IPR013049">
    <property type="entry name" value="Spo11/TopoVI_A_N"/>
</dbReference>
<dbReference type="Gene3D" id="3.40.1360.10">
    <property type="match status" value="1"/>
</dbReference>
<dbReference type="Gene3D" id="1.10.10.10">
    <property type="entry name" value="Winged helix-like DNA-binding domain superfamily/Winged helix DNA-binding domain"/>
    <property type="match status" value="1"/>
</dbReference>
<dbReference type="GO" id="GO:0042138">
    <property type="term" value="P:meiotic DNA double-strand break formation"/>
    <property type="evidence" value="ECO:0007669"/>
    <property type="project" value="TreeGrafter"/>
</dbReference>
<keyword evidence="5" id="KW-0479">Metal-binding</keyword>
<dbReference type="SUPFAM" id="SSF56726">
    <property type="entry name" value="DNA topoisomerase IV, alpha subunit"/>
    <property type="match status" value="2"/>
</dbReference>
<evidence type="ECO:0000256" key="6">
    <source>
        <dbReference type="ARBA" id="ARBA00022842"/>
    </source>
</evidence>
<evidence type="ECO:0000259" key="10">
    <source>
        <dbReference type="Pfam" id="PF04406"/>
    </source>
</evidence>